<evidence type="ECO:0000313" key="2">
    <source>
        <dbReference type="Proteomes" id="UP000677611"/>
    </source>
</evidence>
<keyword evidence="2" id="KW-1185">Reference proteome</keyword>
<evidence type="ECO:0000313" key="1">
    <source>
        <dbReference type="EMBL" id="MBO1626187.1"/>
    </source>
</evidence>
<organism evidence="1 2">
    <name type="scientific">Bacillus arachidis</name>
    <dbReference type="NCBI Taxonomy" id="2819290"/>
    <lineage>
        <taxon>Bacteria</taxon>
        <taxon>Bacillati</taxon>
        <taxon>Bacillota</taxon>
        <taxon>Bacilli</taxon>
        <taxon>Bacillales</taxon>
        <taxon>Bacillaceae</taxon>
        <taxon>Bacillus</taxon>
    </lineage>
</organism>
<reference evidence="1 2" key="1">
    <citation type="submission" date="2021-03" db="EMBL/GenBank/DDBJ databases">
        <title>Identification of novel Bacillus strains.</title>
        <authorList>
            <person name="Xiao Z."/>
            <person name="Li Y."/>
            <person name="Shen J."/>
        </authorList>
    </citation>
    <scope>NUCLEOTIDE SEQUENCE [LARGE SCALE GENOMIC DNA]</scope>
    <source>
        <strain evidence="1 2">SY8</strain>
    </source>
</reference>
<comment type="caution">
    <text evidence="1">The sequence shown here is derived from an EMBL/GenBank/DDBJ whole genome shotgun (WGS) entry which is preliminary data.</text>
</comment>
<dbReference type="EMBL" id="JAGDQJ010000014">
    <property type="protein sequence ID" value="MBO1626187.1"/>
    <property type="molecule type" value="Genomic_DNA"/>
</dbReference>
<name>A0ABS3NZ16_9BACI</name>
<accession>A0ABS3NZ16</accession>
<proteinExistence type="predicted"/>
<gene>
    <name evidence="1" type="ORF">J4P90_13260</name>
</gene>
<sequence length="85" mass="8574">MYIGNVVVGGATVGAAALTVAALPAAAPALVVAAAGFGISVRLTYFTEGVKWDVDLDGDGEDDGVKDMVKTGAKKAWSTVAGWFN</sequence>
<protein>
    <submittedName>
        <fullName evidence="1">Uncharacterized protein</fullName>
    </submittedName>
</protein>
<dbReference type="Proteomes" id="UP000677611">
    <property type="component" value="Unassembled WGS sequence"/>
</dbReference>